<comment type="subcellular location">
    <subcellularLocation>
        <location evidence="1 7">Cytoplasm</location>
    </subcellularLocation>
</comment>
<keyword evidence="4 7" id="KW-0694">RNA-binding</keyword>
<keyword evidence="3 7" id="KW-0963">Cytoplasm</keyword>
<dbReference type="PANTHER" id="PTHR12013">
    <property type="entry name" value="SIGNAL RECOGNITION PARTICLE 14 KD PROTEIN"/>
    <property type="match status" value="1"/>
</dbReference>
<evidence type="ECO:0000256" key="1">
    <source>
        <dbReference type="ARBA" id="ARBA00004496"/>
    </source>
</evidence>
<dbReference type="Pfam" id="PF02290">
    <property type="entry name" value="SRP14"/>
    <property type="match status" value="1"/>
</dbReference>
<accession>A0A367IN98</accession>
<comment type="function">
    <text evidence="7">Component of the signal recognition particle (SRP) complex, a ribonucleoprotein complex that mediates the cotranslational targeting of secretory and membrane proteins to the endoplasmic reticulum (ER).</text>
</comment>
<evidence type="ECO:0000256" key="3">
    <source>
        <dbReference type="ARBA" id="ARBA00022490"/>
    </source>
</evidence>
<evidence type="ECO:0000313" key="9">
    <source>
        <dbReference type="Proteomes" id="UP000253551"/>
    </source>
</evidence>
<keyword evidence="9" id="KW-1185">Reference proteome</keyword>
<dbReference type="GO" id="GO:0006614">
    <property type="term" value="P:SRP-dependent cotranslational protein targeting to membrane"/>
    <property type="evidence" value="ECO:0007669"/>
    <property type="project" value="UniProtKB-UniRule"/>
</dbReference>
<protein>
    <recommendedName>
        <fullName evidence="7">Signal recognition particle subunit SRP14</fullName>
    </recommendedName>
    <alternativeName>
        <fullName evidence="7">Signal recognition particle 14 kDa protein</fullName>
    </alternativeName>
</protein>
<dbReference type="SUPFAM" id="SSF54762">
    <property type="entry name" value="Signal recognition particle alu RNA binding heterodimer, SRP9/14"/>
    <property type="match status" value="1"/>
</dbReference>
<comment type="subunit">
    <text evidence="7">Component of a fungal signal recognition particle (SRP) complex that consists of a 7SL RNA molecule (scR1) and at least six protein subunits: SRP72, SRP68, SRP54, SEC65, SRP21 and SRP14.</text>
</comment>
<evidence type="ECO:0000256" key="7">
    <source>
        <dbReference type="RuleBase" id="RU368100"/>
    </source>
</evidence>
<proteinExistence type="inferred from homology"/>
<organism evidence="8 9">
    <name type="scientific">Rhizopus stolonifer</name>
    <name type="common">Rhizopus nigricans</name>
    <dbReference type="NCBI Taxonomy" id="4846"/>
    <lineage>
        <taxon>Eukaryota</taxon>
        <taxon>Fungi</taxon>
        <taxon>Fungi incertae sedis</taxon>
        <taxon>Mucoromycota</taxon>
        <taxon>Mucoromycotina</taxon>
        <taxon>Mucoromycetes</taxon>
        <taxon>Mucorales</taxon>
        <taxon>Mucorineae</taxon>
        <taxon>Rhizopodaceae</taxon>
        <taxon>Rhizopus</taxon>
    </lineage>
</organism>
<dbReference type="STRING" id="4846.A0A367IN98"/>
<keyword evidence="5 7" id="KW-0733">Signal recognition particle</keyword>
<dbReference type="EMBL" id="PJQM01006763">
    <property type="protein sequence ID" value="RCH79145.1"/>
    <property type="molecule type" value="Genomic_DNA"/>
</dbReference>
<dbReference type="AlphaFoldDB" id="A0A367IN98"/>
<evidence type="ECO:0000313" key="8">
    <source>
        <dbReference type="EMBL" id="RCH79145.1"/>
    </source>
</evidence>
<comment type="similarity">
    <text evidence="2 7">Belongs to the SRP14 family.</text>
</comment>
<name>A0A367IN98_RHIST</name>
<evidence type="ECO:0000256" key="4">
    <source>
        <dbReference type="ARBA" id="ARBA00022884"/>
    </source>
</evidence>
<dbReference type="GO" id="GO:0030942">
    <property type="term" value="F:endoplasmic reticulum signal peptide binding"/>
    <property type="evidence" value="ECO:0007669"/>
    <property type="project" value="UniProtKB-UniRule"/>
</dbReference>
<keyword evidence="6 7" id="KW-0687">Ribonucleoprotein</keyword>
<evidence type="ECO:0000256" key="5">
    <source>
        <dbReference type="ARBA" id="ARBA00023135"/>
    </source>
</evidence>
<dbReference type="InterPro" id="IPR009018">
    <property type="entry name" value="Signal_recog_particle_SRP9/14"/>
</dbReference>
<evidence type="ECO:0000256" key="6">
    <source>
        <dbReference type="ARBA" id="ARBA00023274"/>
    </source>
</evidence>
<dbReference type="GO" id="GO:0008312">
    <property type="term" value="F:7S RNA binding"/>
    <property type="evidence" value="ECO:0007669"/>
    <property type="project" value="UniProtKB-UniRule"/>
</dbReference>
<reference evidence="8 9" key="1">
    <citation type="journal article" date="2018" name="G3 (Bethesda)">
        <title>Phylogenetic and Phylogenomic Definition of Rhizopus Species.</title>
        <authorList>
            <person name="Gryganskyi A.P."/>
            <person name="Golan J."/>
            <person name="Dolatabadi S."/>
            <person name="Mondo S."/>
            <person name="Robb S."/>
            <person name="Idnurm A."/>
            <person name="Muszewska A."/>
            <person name="Steczkiewicz K."/>
            <person name="Masonjones S."/>
            <person name="Liao H.L."/>
            <person name="Gajdeczka M.T."/>
            <person name="Anike F."/>
            <person name="Vuek A."/>
            <person name="Anishchenko I.M."/>
            <person name="Voigt K."/>
            <person name="de Hoog G.S."/>
            <person name="Smith M.E."/>
            <person name="Heitman J."/>
            <person name="Vilgalys R."/>
            <person name="Stajich J.E."/>
        </authorList>
    </citation>
    <scope>NUCLEOTIDE SEQUENCE [LARGE SCALE GENOMIC DNA]</scope>
    <source>
        <strain evidence="8 9">LSU 92-RS-03</strain>
    </source>
</reference>
<sequence length="72" mass="8197">MPKGGEAVVNKTEEKVEYPCLVRATFKKQKISTIVAPNDMSKFQNAYSTVLRAYMDTLKKKDRSKKVKKATK</sequence>
<comment type="caution">
    <text evidence="8">The sequence shown here is derived from an EMBL/GenBank/DDBJ whole genome shotgun (WGS) entry which is preliminary data.</text>
</comment>
<evidence type="ECO:0000256" key="2">
    <source>
        <dbReference type="ARBA" id="ARBA00010349"/>
    </source>
</evidence>
<dbReference type="Gene3D" id="3.30.720.10">
    <property type="entry name" value="Signal recognition particle alu RNA binding heterodimer, srp9/1"/>
    <property type="match status" value="1"/>
</dbReference>
<dbReference type="InterPro" id="IPR003210">
    <property type="entry name" value="Signal_recog_particle_SRP14"/>
</dbReference>
<dbReference type="Proteomes" id="UP000253551">
    <property type="component" value="Unassembled WGS sequence"/>
</dbReference>
<dbReference type="OrthoDB" id="19209at2759"/>
<dbReference type="GO" id="GO:0005786">
    <property type="term" value="C:signal recognition particle, endoplasmic reticulum targeting"/>
    <property type="evidence" value="ECO:0007669"/>
    <property type="project" value="UniProtKB-UniRule"/>
</dbReference>
<gene>
    <name evidence="8" type="primary">SRP14</name>
    <name evidence="8" type="ORF">CU098_004693</name>
</gene>